<dbReference type="Proteomes" id="UP000196230">
    <property type="component" value="Unassembled WGS sequence"/>
</dbReference>
<dbReference type="GO" id="GO:0006261">
    <property type="term" value="P:DNA-templated DNA replication"/>
    <property type="evidence" value="ECO:0007669"/>
    <property type="project" value="InterPro"/>
</dbReference>
<dbReference type="Pfam" id="PF00476">
    <property type="entry name" value="DNA_pol_A"/>
    <property type="match status" value="1"/>
</dbReference>
<proteinExistence type="predicted"/>
<evidence type="ECO:0000313" key="6">
    <source>
        <dbReference type="Proteomes" id="UP000196230"/>
    </source>
</evidence>
<dbReference type="NCBIfam" id="NF011538">
    <property type="entry name" value="PRK14975.1-1"/>
    <property type="match status" value="1"/>
</dbReference>
<dbReference type="SMART" id="SM00482">
    <property type="entry name" value="POLAc"/>
    <property type="match status" value="1"/>
</dbReference>
<keyword evidence="5" id="KW-0548">Nucleotidyltransferase</keyword>
<evidence type="ECO:0000259" key="4">
    <source>
        <dbReference type="SMART" id="SM00482"/>
    </source>
</evidence>
<dbReference type="PANTHER" id="PTHR10133:SF27">
    <property type="entry name" value="DNA POLYMERASE NU"/>
    <property type="match status" value="1"/>
</dbReference>
<dbReference type="CDD" id="cd06444">
    <property type="entry name" value="DNA_pol_A"/>
    <property type="match status" value="1"/>
</dbReference>
<keyword evidence="5" id="KW-0808">Transferase</keyword>
<dbReference type="GO" id="GO:0003887">
    <property type="term" value="F:DNA-directed DNA polymerase activity"/>
    <property type="evidence" value="ECO:0007669"/>
    <property type="project" value="UniProtKB-EC"/>
</dbReference>
<dbReference type="SUPFAM" id="SSF56672">
    <property type="entry name" value="DNA/RNA polymerases"/>
    <property type="match status" value="1"/>
</dbReference>
<dbReference type="Gene3D" id="1.10.150.20">
    <property type="entry name" value="5' to 3' exonuclease, C-terminal subdomain"/>
    <property type="match status" value="1"/>
</dbReference>
<comment type="catalytic activity">
    <reaction evidence="3">
        <text>DNA(n) + a 2'-deoxyribonucleoside 5'-triphosphate = DNA(n+1) + diphosphate</text>
        <dbReference type="Rhea" id="RHEA:22508"/>
        <dbReference type="Rhea" id="RHEA-COMP:17339"/>
        <dbReference type="Rhea" id="RHEA-COMP:17340"/>
        <dbReference type="ChEBI" id="CHEBI:33019"/>
        <dbReference type="ChEBI" id="CHEBI:61560"/>
        <dbReference type="ChEBI" id="CHEBI:173112"/>
        <dbReference type="EC" id="2.7.7.7"/>
    </reaction>
</comment>
<dbReference type="InterPro" id="IPR002298">
    <property type="entry name" value="DNA_polymerase_A"/>
</dbReference>
<keyword evidence="2" id="KW-0235">DNA replication</keyword>
<dbReference type="InterPro" id="IPR043502">
    <property type="entry name" value="DNA/RNA_pol_sf"/>
</dbReference>
<dbReference type="AlphaFoldDB" id="A0A1R4ICT9"/>
<gene>
    <name evidence="5" type="ORF">FM125_01485</name>
</gene>
<evidence type="ECO:0000256" key="2">
    <source>
        <dbReference type="ARBA" id="ARBA00022705"/>
    </source>
</evidence>
<dbReference type="PANTHER" id="PTHR10133">
    <property type="entry name" value="DNA POLYMERASE I"/>
    <property type="match status" value="1"/>
</dbReference>
<evidence type="ECO:0000256" key="3">
    <source>
        <dbReference type="ARBA" id="ARBA00049244"/>
    </source>
</evidence>
<dbReference type="Gene3D" id="3.30.70.370">
    <property type="match status" value="1"/>
</dbReference>
<sequence length="581" mass="62140">MLVVLGPAPASAGTPGTWWALDVDGSDAAPLDSCSAGAVAGLVDTLPGRLRLPADHIRWVLASVGAEYGTWLDAGLRVRRAWDLSLSQRILRTAATAGGAQVSYAPVVEIPVHVPADPLAAPPRRGPEQDAFFDLTADASPGVPDAPTLAAEARRQREAIGGSARPDRLWMLVTAESQGALIAEEMHTAGLPWDAEVHDALLTDILGPRPAEGERPARLQELAEQVAEDLGAPGLNPDSPPSLLRALQNAGVTVDSTRQSDLKQWIDSGGTLSQERARMLEALLEYKARSRLHTANGWHWLDSWVKEGRFHPRYLVGGVVTGRWAAHGGGAMQVPAVVRDAVRADPGHVLTVADASQVEPRILAAMSADPALAGAGTAEDLYREVAEQGRTRGTALDDRSRAKIALLGAMYGSTTGDSAALLPHLRRLYPQAIGLLERAAAMGESGNQVCTWLGRWSPQPEQRWLDAVADRQTRAAESRARSLRRAAGRFTRNFVVQGTAAEWALCWMGELRRRLHNEAPGTQLVFFVHDEVVLHGPTHEADSAGRLAAEAAEAAGRLLFPDAPVTFPLTVAQVRSYAEAT</sequence>
<feature type="domain" description="DNA-directed DNA polymerase family A palm" evidence="4">
    <location>
        <begin position="338"/>
        <end position="540"/>
    </location>
</feature>
<reference evidence="5 6" key="1">
    <citation type="submission" date="2017-02" db="EMBL/GenBank/DDBJ databases">
        <authorList>
            <person name="Peterson S.W."/>
        </authorList>
    </citation>
    <scope>NUCLEOTIDE SEQUENCE [LARGE SCALE GENOMIC DNA]</scope>
    <source>
        <strain evidence="5 6">2B3F</strain>
    </source>
</reference>
<evidence type="ECO:0000256" key="1">
    <source>
        <dbReference type="ARBA" id="ARBA00012417"/>
    </source>
</evidence>
<dbReference type="EMBL" id="FUKP01000011">
    <property type="protein sequence ID" value="SJN17536.1"/>
    <property type="molecule type" value="Genomic_DNA"/>
</dbReference>
<accession>A0A1R4ICT9</accession>
<dbReference type="InterPro" id="IPR001098">
    <property type="entry name" value="DNA-dir_DNA_pol_A_palm_dom"/>
</dbReference>
<protein>
    <recommendedName>
        <fullName evidence="1">DNA-directed DNA polymerase</fullName>
        <ecNumber evidence="1">2.7.7.7</ecNumber>
    </recommendedName>
</protein>
<dbReference type="GO" id="GO:0006302">
    <property type="term" value="P:double-strand break repair"/>
    <property type="evidence" value="ECO:0007669"/>
    <property type="project" value="TreeGrafter"/>
</dbReference>
<dbReference type="EC" id="2.7.7.7" evidence="1"/>
<dbReference type="RefSeq" id="WP_087133422.1">
    <property type="nucleotide sequence ID" value="NZ_FUKP01000011.1"/>
</dbReference>
<organism evidence="5 6">
    <name type="scientific">Micrococcus lylae</name>
    <dbReference type="NCBI Taxonomy" id="1273"/>
    <lineage>
        <taxon>Bacteria</taxon>
        <taxon>Bacillati</taxon>
        <taxon>Actinomycetota</taxon>
        <taxon>Actinomycetes</taxon>
        <taxon>Micrococcales</taxon>
        <taxon>Micrococcaceae</taxon>
        <taxon>Micrococcus</taxon>
    </lineage>
</organism>
<name>A0A1R4ICT9_9MICC</name>
<evidence type="ECO:0000313" key="5">
    <source>
        <dbReference type="EMBL" id="SJN17536.1"/>
    </source>
</evidence>
<dbReference type="GO" id="GO:0003677">
    <property type="term" value="F:DNA binding"/>
    <property type="evidence" value="ECO:0007669"/>
    <property type="project" value="InterPro"/>
</dbReference>